<dbReference type="NCBIfam" id="TIGR02937">
    <property type="entry name" value="sigma70-ECF"/>
    <property type="match status" value="1"/>
</dbReference>
<evidence type="ECO:0000256" key="2">
    <source>
        <dbReference type="ARBA" id="ARBA00023015"/>
    </source>
</evidence>
<dbReference type="Pfam" id="PF04542">
    <property type="entry name" value="Sigma70_r2"/>
    <property type="match status" value="1"/>
</dbReference>
<feature type="domain" description="RNA polymerase sigma factor 70 region 4 type 2" evidence="7">
    <location>
        <begin position="94"/>
        <end position="145"/>
    </location>
</feature>
<name>A0A3D8YHR6_9BACT</name>
<keyword evidence="3" id="KW-0731">Sigma factor</keyword>
<evidence type="ECO:0000256" key="1">
    <source>
        <dbReference type="ARBA" id="ARBA00010641"/>
    </source>
</evidence>
<keyword evidence="9" id="KW-1185">Reference proteome</keyword>
<dbReference type="CDD" id="cd06171">
    <property type="entry name" value="Sigma70_r4"/>
    <property type="match status" value="1"/>
</dbReference>
<dbReference type="InterPro" id="IPR039425">
    <property type="entry name" value="RNA_pol_sigma-70-like"/>
</dbReference>
<keyword evidence="2" id="KW-0805">Transcription regulation</keyword>
<evidence type="ECO:0000256" key="3">
    <source>
        <dbReference type="ARBA" id="ARBA00023082"/>
    </source>
</evidence>
<dbReference type="SUPFAM" id="SSF88659">
    <property type="entry name" value="Sigma3 and sigma4 domains of RNA polymerase sigma factors"/>
    <property type="match status" value="1"/>
</dbReference>
<keyword evidence="4" id="KW-0238">DNA-binding</keyword>
<dbReference type="OrthoDB" id="941544at2"/>
<dbReference type="Gene3D" id="1.10.1740.10">
    <property type="match status" value="1"/>
</dbReference>
<sequence length="156" mass="17987">MRYHKAVFNSILRLVTDFAQAEDLLQEAFISVYQEIMKGCQIEHFGGFSKRVGVNKAIGFLRKNKHMLVFEDGYENVAEEQTEDEDFFQFRVDEVKKAIRSLPDGYRTVVNLHVMDGLSHEEIAELLGISQTTVRTQYHRAKKKIVSSITKGNCIR</sequence>
<proteinExistence type="inferred from homology"/>
<dbReference type="Gene3D" id="1.10.10.10">
    <property type="entry name" value="Winged helix-like DNA-binding domain superfamily/Winged helix DNA-binding domain"/>
    <property type="match status" value="1"/>
</dbReference>
<evidence type="ECO:0000313" key="9">
    <source>
        <dbReference type="Proteomes" id="UP000256373"/>
    </source>
</evidence>
<comment type="similarity">
    <text evidence="1">Belongs to the sigma-70 factor family. ECF subfamily.</text>
</comment>
<dbReference type="InterPro" id="IPR013324">
    <property type="entry name" value="RNA_pol_sigma_r3/r4-like"/>
</dbReference>
<dbReference type="Pfam" id="PF08281">
    <property type="entry name" value="Sigma70_r4_2"/>
    <property type="match status" value="1"/>
</dbReference>
<dbReference type="AlphaFoldDB" id="A0A3D8YHR6"/>
<dbReference type="InterPro" id="IPR013249">
    <property type="entry name" value="RNA_pol_sigma70_r4_t2"/>
</dbReference>
<dbReference type="SUPFAM" id="SSF88946">
    <property type="entry name" value="Sigma2 domain of RNA polymerase sigma factors"/>
    <property type="match status" value="1"/>
</dbReference>
<dbReference type="InterPro" id="IPR036388">
    <property type="entry name" value="WH-like_DNA-bd_sf"/>
</dbReference>
<evidence type="ECO:0000259" key="7">
    <source>
        <dbReference type="Pfam" id="PF08281"/>
    </source>
</evidence>
<comment type="caution">
    <text evidence="8">The sequence shown here is derived from an EMBL/GenBank/DDBJ whole genome shotgun (WGS) entry which is preliminary data.</text>
</comment>
<organism evidence="8 9">
    <name type="scientific">Dyadobacter luteus</name>
    <dbReference type="NCBI Taxonomy" id="2259619"/>
    <lineage>
        <taxon>Bacteria</taxon>
        <taxon>Pseudomonadati</taxon>
        <taxon>Bacteroidota</taxon>
        <taxon>Cytophagia</taxon>
        <taxon>Cytophagales</taxon>
        <taxon>Spirosomataceae</taxon>
        <taxon>Dyadobacter</taxon>
    </lineage>
</organism>
<dbReference type="PANTHER" id="PTHR43133">
    <property type="entry name" value="RNA POLYMERASE ECF-TYPE SIGMA FACTO"/>
    <property type="match status" value="1"/>
</dbReference>
<dbReference type="PANTHER" id="PTHR43133:SF8">
    <property type="entry name" value="RNA POLYMERASE SIGMA FACTOR HI_1459-RELATED"/>
    <property type="match status" value="1"/>
</dbReference>
<dbReference type="InterPro" id="IPR013325">
    <property type="entry name" value="RNA_pol_sigma_r2"/>
</dbReference>
<dbReference type="GO" id="GO:0006352">
    <property type="term" value="P:DNA-templated transcription initiation"/>
    <property type="evidence" value="ECO:0007669"/>
    <property type="project" value="InterPro"/>
</dbReference>
<protein>
    <submittedName>
        <fullName evidence="8">RNA polymerase subunit sigma-24</fullName>
    </submittedName>
</protein>
<keyword evidence="5" id="KW-0804">Transcription</keyword>
<dbReference type="GO" id="GO:0016987">
    <property type="term" value="F:sigma factor activity"/>
    <property type="evidence" value="ECO:0007669"/>
    <property type="project" value="UniProtKB-KW"/>
</dbReference>
<evidence type="ECO:0000256" key="4">
    <source>
        <dbReference type="ARBA" id="ARBA00023125"/>
    </source>
</evidence>
<evidence type="ECO:0000313" key="8">
    <source>
        <dbReference type="EMBL" id="REA64354.1"/>
    </source>
</evidence>
<accession>A0A3D8YHR6</accession>
<gene>
    <name evidence="8" type="ORF">DSL64_02040</name>
</gene>
<dbReference type="InterPro" id="IPR014284">
    <property type="entry name" value="RNA_pol_sigma-70_dom"/>
</dbReference>
<evidence type="ECO:0000256" key="5">
    <source>
        <dbReference type="ARBA" id="ARBA00023163"/>
    </source>
</evidence>
<dbReference type="Proteomes" id="UP000256373">
    <property type="component" value="Unassembled WGS sequence"/>
</dbReference>
<evidence type="ECO:0000259" key="6">
    <source>
        <dbReference type="Pfam" id="PF04542"/>
    </source>
</evidence>
<dbReference type="EMBL" id="QNUL01000001">
    <property type="protein sequence ID" value="REA64354.1"/>
    <property type="molecule type" value="Genomic_DNA"/>
</dbReference>
<reference evidence="8 9" key="1">
    <citation type="submission" date="2018-07" db="EMBL/GenBank/DDBJ databases">
        <title>Dyadobacter roseus sp. nov., isolated from rose rhizosphere soil.</title>
        <authorList>
            <person name="Chen L."/>
        </authorList>
    </citation>
    <scope>NUCLEOTIDE SEQUENCE [LARGE SCALE GENOMIC DNA]</scope>
    <source>
        <strain evidence="8 9">RS19</strain>
    </source>
</reference>
<dbReference type="GO" id="GO:0003677">
    <property type="term" value="F:DNA binding"/>
    <property type="evidence" value="ECO:0007669"/>
    <property type="project" value="UniProtKB-KW"/>
</dbReference>
<dbReference type="InterPro" id="IPR007627">
    <property type="entry name" value="RNA_pol_sigma70_r2"/>
</dbReference>
<feature type="domain" description="RNA polymerase sigma-70 region 2" evidence="6">
    <location>
        <begin position="2"/>
        <end position="65"/>
    </location>
</feature>